<keyword evidence="3 4" id="KW-0975">Bacterial flagellum</keyword>
<evidence type="ECO:0000256" key="1">
    <source>
        <dbReference type="ARBA" id="ARBA00004117"/>
    </source>
</evidence>
<comment type="similarity">
    <text evidence="2 4">Belongs to the FliE family.</text>
</comment>
<dbReference type="GO" id="GO:0003774">
    <property type="term" value="F:cytoskeletal motor activity"/>
    <property type="evidence" value="ECO:0007669"/>
    <property type="project" value="InterPro"/>
</dbReference>
<name>A0A429XN16_9RICK</name>
<dbReference type="Proteomes" id="UP000279470">
    <property type="component" value="Unassembled WGS sequence"/>
</dbReference>
<dbReference type="GO" id="GO:0071973">
    <property type="term" value="P:bacterial-type flagellum-dependent cell motility"/>
    <property type="evidence" value="ECO:0007669"/>
    <property type="project" value="InterPro"/>
</dbReference>
<evidence type="ECO:0000256" key="3">
    <source>
        <dbReference type="ARBA" id="ARBA00023143"/>
    </source>
</evidence>
<organism evidence="5 6">
    <name type="scientific">Candidatus Aquarickettsia rohweri</name>
    <dbReference type="NCBI Taxonomy" id="2602574"/>
    <lineage>
        <taxon>Bacteria</taxon>
        <taxon>Pseudomonadati</taxon>
        <taxon>Pseudomonadota</taxon>
        <taxon>Alphaproteobacteria</taxon>
        <taxon>Rickettsiales</taxon>
        <taxon>Candidatus Midichloriaceae</taxon>
        <taxon>Candidatus Aquarickettsia</taxon>
    </lineage>
</organism>
<dbReference type="PANTHER" id="PTHR34653">
    <property type="match status" value="1"/>
</dbReference>
<sequence>MTTSSIKATYNQAVDAYKRTNKNIKTTGLSSQNSKTNNINSGTGVLYSGDKIDVLSQGVSKAPQFSTVIQELIKSRVQKVKSSEKVSLDAIKGKAGIIEVMAAVNDSEVALQEIVTVRDKIVGAYLDILKMPL</sequence>
<proteinExistence type="inferred from homology"/>
<accession>A0A429XN16</accession>
<comment type="caution">
    <text evidence="5">The sequence shown here is derived from an EMBL/GenBank/DDBJ whole genome shotgun (WGS) entry which is preliminary data.</text>
</comment>
<keyword evidence="6" id="KW-1185">Reference proteome</keyword>
<dbReference type="GO" id="GO:0009425">
    <property type="term" value="C:bacterial-type flagellum basal body"/>
    <property type="evidence" value="ECO:0007669"/>
    <property type="project" value="UniProtKB-SubCell"/>
</dbReference>
<evidence type="ECO:0000256" key="4">
    <source>
        <dbReference type="HAMAP-Rule" id="MF_00724"/>
    </source>
</evidence>
<dbReference type="HAMAP" id="MF_00724">
    <property type="entry name" value="FliE"/>
    <property type="match status" value="1"/>
</dbReference>
<comment type="subcellular location">
    <subcellularLocation>
        <location evidence="1 4">Bacterial flagellum basal body</location>
    </subcellularLocation>
</comment>
<dbReference type="GO" id="GO:0005198">
    <property type="term" value="F:structural molecule activity"/>
    <property type="evidence" value="ECO:0007669"/>
    <property type="project" value="InterPro"/>
</dbReference>
<dbReference type="EMBL" id="RXFM01000032">
    <property type="protein sequence ID" value="RST67784.1"/>
    <property type="molecule type" value="Genomic_DNA"/>
</dbReference>
<protein>
    <recommendedName>
        <fullName evidence="4">Flagellar hook-basal body complex protein FliE</fullName>
    </recommendedName>
</protein>
<evidence type="ECO:0000313" key="6">
    <source>
        <dbReference type="Proteomes" id="UP000279470"/>
    </source>
</evidence>
<gene>
    <name evidence="4" type="primary">fliE</name>
    <name evidence="5" type="ORF">EIC27_03030</name>
</gene>
<dbReference type="OrthoDB" id="9812413at2"/>
<dbReference type="RefSeq" id="WP_126044673.1">
    <property type="nucleotide sequence ID" value="NZ_RXFM01000032.1"/>
</dbReference>
<evidence type="ECO:0000256" key="2">
    <source>
        <dbReference type="ARBA" id="ARBA00009272"/>
    </source>
</evidence>
<reference evidence="6" key="1">
    <citation type="submission" date="2018-11" db="EMBL/GenBank/DDBJ databases">
        <title>Phylogenetic, genomic, and biogeographic characterization of a novel and ubiquitous marine invertebrate-associated Rickettsiales parasite, Candidatus Marinoinvertebrata rohwerii, gen. nov., sp. nov.</title>
        <authorList>
            <person name="Klinges J.G."/>
            <person name="Rosales S.M."/>
            <person name="Mcminds R."/>
            <person name="Shaver E.C."/>
            <person name="Shantz A."/>
            <person name="Peters E.C."/>
            <person name="Burkepile D.E."/>
            <person name="Silliman B.R."/>
            <person name="Vega Thurber R.L."/>
        </authorList>
    </citation>
    <scope>NUCLEOTIDE SEQUENCE [LARGE SCALE GENOMIC DNA]</scope>
    <source>
        <strain evidence="6">a_cerv_44</strain>
    </source>
</reference>
<dbReference type="AlphaFoldDB" id="A0A429XN16"/>
<dbReference type="Pfam" id="PF02049">
    <property type="entry name" value="FliE"/>
    <property type="match status" value="1"/>
</dbReference>
<dbReference type="InterPro" id="IPR001624">
    <property type="entry name" value="FliE"/>
</dbReference>
<evidence type="ECO:0000313" key="5">
    <source>
        <dbReference type="EMBL" id="RST67784.1"/>
    </source>
</evidence>
<dbReference type="PANTHER" id="PTHR34653:SF1">
    <property type="entry name" value="FLAGELLAR HOOK-BASAL BODY COMPLEX PROTEIN FLIE"/>
    <property type="match status" value="1"/>
</dbReference>